<dbReference type="Gramene" id="mRNA:HanXRQr2_Chr10g0438601">
    <property type="protein sequence ID" value="CDS:HanXRQr2_Chr10g0438601.1"/>
    <property type="gene ID" value="HanXRQr2_Chr10g0438601"/>
</dbReference>
<proteinExistence type="predicted"/>
<dbReference type="AlphaFoldDB" id="A0A9K3HXL1"/>
<name>A0A9K3HXL1_HELAN</name>
<accession>A0A9K3HXL1</accession>
<protein>
    <submittedName>
        <fullName evidence="1">Uncharacterized protein</fullName>
    </submittedName>
</protein>
<reference evidence="1" key="2">
    <citation type="submission" date="2020-06" db="EMBL/GenBank/DDBJ databases">
        <title>Helianthus annuus Genome sequencing and assembly Release 2.</title>
        <authorList>
            <person name="Gouzy J."/>
            <person name="Langlade N."/>
            <person name="Munos S."/>
        </authorList>
    </citation>
    <scope>NUCLEOTIDE SEQUENCE</scope>
    <source>
        <tissue evidence="1">Leaves</tissue>
    </source>
</reference>
<dbReference type="Proteomes" id="UP000215914">
    <property type="component" value="Unassembled WGS sequence"/>
</dbReference>
<keyword evidence="2" id="KW-1185">Reference proteome</keyword>
<comment type="caution">
    <text evidence="1">The sequence shown here is derived from an EMBL/GenBank/DDBJ whole genome shotgun (WGS) entry which is preliminary data.</text>
</comment>
<organism evidence="1 2">
    <name type="scientific">Helianthus annuus</name>
    <name type="common">Common sunflower</name>
    <dbReference type="NCBI Taxonomy" id="4232"/>
    <lineage>
        <taxon>Eukaryota</taxon>
        <taxon>Viridiplantae</taxon>
        <taxon>Streptophyta</taxon>
        <taxon>Embryophyta</taxon>
        <taxon>Tracheophyta</taxon>
        <taxon>Spermatophyta</taxon>
        <taxon>Magnoliopsida</taxon>
        <taxon>eudicotyledons</taxon>
        <taxon>Gunneridae</taxon>
        <taxon>Pentapetalae</taxon>
        <taxon>asterids</taxon>
        <taxon>campanulids</taxon>
        <taxon>Asterales</taxon>
        <taxon>Asteraceae</taxon>
        <taxon>Asteroideae</taxon>
        <taxon>Heliantheae alliance</taxon>
        <taxon>Heliantheae</taxon>
        <taxon>Helianthus</taxon>
    </lineage>
</organism>
<evidence type="ECO:0000313" key="1">
    <source>
        <dbReference type="EMBL" id="KAF5786250.1"/>
    </source>
</evidence>
<reference evidence="1" key="1">
    <citation type="journal article" date="2017" name="Nature">
        <title>The sunflower genome provides insights into oil metabolism, flowering and Asterid evolution.</title>
        <authorList>
            <person name="Badouin H."/>
            <person name="Gouzy J."/>
            <person name="Grassa C.J."/>
            <person name="Murat F."/>
            <person name="Staton S.E."/>
            <person name="Cottret L."/>
            <person name="Lelandais-Briere C."/>
            <person name="Owens G.L."/>
            <person name="Carrere S."/>
            <person name="Mayjonade B."/>
            <person name="Legrand L."/>
            <person name="Gill N."/>
            <person name="Kane N.C."/>
            <person name="Bowers J.E."/>
            <person name="Hubner S."/>
            <person name="Bellec A."/>
            <person name="Berard A."/>
            <person name="Berges H."/>
            <person name="Blanchet N."/>
            <person name="Boniface M.C."/>
            <person name="Brunel D."/>
            <person name="Catrice O."/>
            <person name="Chaidir N."/>
            <person name="Claudel C."/>
            <person name="Donnadieu C."/>
            <person name="Faraut T."/>
            <person name="Fievet G."/>
            <person name="Helmstetter N."/>
            <person name="King M."/>
            <person name="Knapp S.J."/>
            <person name="Lai Z."/>
            <person name="Le Paslier M.C."/>
            <person name="Lippi Y."/>
            <person name="Lorenzon L."/>
            <person name="Mandel J.R."/>
            <person name="Marage G."/>
            <person name="Marchand G."/>
            <person name="Marquand E."/>
            <person name="Bret-Mestries E."/>
            <person name="Morien E."/>
            <person name="Nambeesan S."/>
            <person name="Nguyen T."/>
            <person name="Pegot-Espagnet P."/>
            <person name="Pouilly N."/>
            <person name="Raftis F."/>
            <person name="Sallet E."/>
            <person name="Schiex T."/>
            <person name="Thomas J."/>
            <person name="Vandecasteele C."/>
            <person name="Vares D."/>
            <person name="Vear F."/>
            <person name="Vautrin S."/>
            <person name="Crespi M."/>
            <person name="Mangin B."/>
            <person name="Burke J.M."/>
            <person name="Salse J."/>
            <person name="Munos S."/>
            <person name="Vincourt P."/>
            <person name="Rieseberg L.H."/>
            <person name="Langlade N.B."/>
        </authorList>
    </citation>
    <scope>NUCLEOTIDE SEQUENCE</scope>
    <source>
        <tissue evidence="1">Leaves</tissue>
    </source>
</reference>
<sequence length="106" mass="12513">MHRTNSTNFFFKFPSNTLLFTCSFCRGIMRCKSRPFSFFKIRHHSPPFGVLLRLALKFLLFYTKKIVKKFSGFFIFQNLIRCLQLLKIGGGVRVIGSFVWMQFQSL</sequence>
<dbReference type="EMBL" id="MNCJ02000325">
    <property type="protein sequence ID" value="KAF5786250.1"/>
    <property type="molecule type" value="Genomic_DNA"/>
</dbReference>
<evidence type="ECO:0000313" key="2">
    <source>
        <dbReference type="Proteomes" id="UP000215914"/>
    </source>
</evidence>
<gene>
    <name evidence="1" type="ORF">HanXRQr2_Chr10g0438601</name>
</gene>